<protein>
    <submittedName>
        <fullName evidence="8">Spindle pole body-associated protein sad1</fullName>
    </submittedName>
</protein>
<dbReference type="PANTHER" id="PTHR12911">
    <property type="entry name" value="SAD1/UNC-84-LIKE PROTEIN-RELATED"/>
    <property type="match status" value="1"/>
</dbReference>
<dbReference type="Gene3D" id="2.60.120.260">
    <property type="entry name" value="Galactose-binding domain-like"/>
    <property type="match status" value="1"/>
</dbReference>
<dbReference type="STRING" id="1072389.K1XC09"/>
<dbReference type="eggNOG" id="ENOG502SU65">
    <property type="taxonomic scope" value="Eukaryota"/>
</dbReference>
<keyword evidence="2" id="KW-0812">Transmembrane</keyword>
<dbReference type="GO" id="GO:0043495">
    <property type="term" value="F:protein-membrane adaptor activity"/>
    <property type="evidence" value="ECO:0007669"/>
    <property type="project" value="TreeGrafter"/>
</dbReference>
<feature type="compositionally biased region" description="Low complexity" evidence="6">
    <location>
        <begin position="93"/>
        <end position="103"/>
    </location>
</feature>
<feature type="region of interest" description="Disordered" evidence="6">
    <location>
        <begin position="1"/>
        <end position="125"/>
    </location>
</feature>
<feature type="compositionally biased region" description="Acidic residues" evidence="6">
    <location>
        <begin position="153"/>
        <end position="182"/>
    </location>
</feature>
<gene>
    <name evidence="8" type="ORF">MBM_03276</name>
</gene>
<name>K1XC09_MARBU</name>
<evidence type="ECO:0000256" key="1">
    <source>
        <dbReference type="ARBA" id="ARBA00004370"/>
    </source>
</evidence>
<dbReference type="PROSITE" id="PS51469">
    <property type="entry name" value="SUN"/>
    <property type="match status" value="1"/>
</dbReference>
<dbReference type="PANTHER" id="PTHR12911:SF8">
    <property type="entry name" value="KLAROID PROTEIN-RELATED"/>
    <property type="match status" value="1"/>
</dbReference>
<dbReference type="GeneID" id="18759211"/>
<evidence type="ECO:0000313" key="8">
    <source>
        <dbReference type="EMBL" id="EKD18283.1"/>
    </source>
</evidence>
<evidence type="ECO:0000256" key="6">
    <source>
        <dbReference type="SAM" id="MobiDB-lite"/>
    </source>
</evidence>
<evidence type="ECO:0000313" key="9">
    <source>
        <dbReference type="Proteomes" id="UP000006753"/>
    </source>
</evidence>
<feature type="coiled-coil region" evidence="5">
    <location>
        <begin position="441"/>
        <end position="475"/>
    </location>
</feature>
<organism evidence="8 9">
    <name type="scientific">Marssonina brunnea f. sp. multigermtubi (strain MB_m1)</name>
    <name type="common">Marssonina leaf spot fungus</name>
    <dbReference type="NCBI Taxonomy" id="1072389"/>
    <lineage>
        <taxon>Eukaryota</taxon>
        <taxon>Fungi</taxon>
        <taxon>Dikarya</taxon>
        <taxon>Ascomycota</taxon>
        <taxon>Pezizomycotina</taxon>
        <taxon>Leotiomycetes</taxon>
        <taxon>Helotiales</taxon>
        <taxon>Drepanopezizaceae</taxon>
        <taxon>Drepanopeziza</taxon>
    </lineage>
</organism>
<evidence type="ECO:0000256" key="2">
    <source>
        <dbReference type="ARBA" id="ARBA00022692"/>
    </source>
</evidence>
<dbReference type="Proteomes" id="UP000006753">
    <property type="component" value="Unassembled WGS sequence"/>
</dbReference>
<evidence type="ECO:0000259" key="7">
    <source>
        <dbReference type="PROSITE" id="PS51469"/>
    </source>
</evidence>
<accession>K1XC09</accession>
<keyword evidence="9" id="KW-1185">Reference proteome</keyword>
<dbReference type="EMBL" id="JH921433">
    <property type="protein sequence ID" value="EKD18283.1"/>
    <property type="molecule type" value="Genomic_DNA"/>
</dbReference>
<proteinExistence type="predicted"/>
<feature type="compositionally biased region" description="Polar residues" evidence="6">
    <location>
        <begin position="18"/>
        <end position="29"/>
    </location>
</feature>
<reference evidence="8 9" key="1">
    <citation type="journal article" date="2012" name="BMC Genomics">
        <title>Sequencing the genome of Marssonina brunnea reveals fungus-poplar co-evolution.</title>
        <authorList>
            <person name="Zhu S."/>
            <person name="Cao Y.-Z."/>
            <person name="Jiang C."/>
            <person name="Tan B.-Y."/>
            <person name="Wang Z."/>
            <person name="Feng S."/>
            <person name="Zhang L."/>
            <person name="Su X.-H."/>
            <person name="Brejova B."/>
            <person name="Vinar T."/>
            <person name="Xu M."/>
            <person name="Wang M.-X."/>
            <person name="Zhang S.-G."/>
            <person name="Huang M.-R."/>
            <person name="Wu R."/>
            <person name="Zhou Y."/>
        </authorList>
    </citation>
    <scope>NUCLEOTIDE SEQUENCE [LARGE SCALE GENOMIC DNA]</scope>
    <source>
        <strain evidence="8 9">MB_m1</strain>
    </source>
</reference>
<evidence type="ECO:0000256" key="3">
    <source>
        <dbReference type="ARBA" id="ARBA00022989"/>
    </source>
</evidence>
<dbReference type="KEGG" id="mbe:MBM_03276"/>
<evidence type="ECO:0000256" key="5">
    <source>
        <dbReference type="SAM" id="Coils"/>
    </source>
</evidence>
<feature type="compositionally biased region" description="Low complexity" evidence="6">
    <location>
        <begin position="1"/>
        <end position="17"/>
    </location>
</feature>
<keyword evidence="5" id="KW-0175">Coiled coil</keyword>
<comment type="subcellular location">
    <subcellularLocation>
        <location evidence="1">Membrane</location>
    </subcellularLocation>
</comment>
<dbReference type="InterPro" id="IPR045119">
    <property type="entry name" value="SUN1-5"/>
</dbReference>
<evidence type="ECO:0000256" key="4">
    <source>
        <dbReference type="ARBA" id="ARBA00023136"/>
    </source>
</evidence>
<dbReference type="Pfam" id="PF07738">
    <property type="entry name" value="Sad1_UNC"/>
    <property type="match status" value="1"/>
</dbReference>
<keyword evidence="4" id="KW-0472">Membrane</keyword>
<dbReference type="InterPro" id="IPR012919">
    <property type="entry name" value="SUN_dom"/>
</dbReference>
<dbReference type="HOGENOM" id="CLU_021159_1_0_1"/>
<feature type="region of interest" description="Disordered" evidence="6">
    <location>
        <begin position="146"/>
        <end position="190"/>
    </location>
</feature>
<dbReference type="InParanoid" id="K1XC09"/>
<sequence length="729" mass="80301">MSTRRSTRGASRAVSSTGAPSPSVSTANIPPTPRTSARRAARSLLAGSPNSLPAIGARQSTAYGSNTVPPPARDGPITNRTIEQIIGEQVEPAKANSRASSRVSRAKSTKRTSKEVEAAAAAAAAAAEEEAARDKSYVHEEGIFNFAGVESSEPSELENELNPIEELDEPEDDEDDEDDEHEDLPPNSMDDINAAAEQERVMEIARANLANGRLHAARARNGQSYLNWIDNVKGTRFLGPLLEHVFKNLLYYLIPALVAVLCLSLTSRGALSGLGVSMPESLSNLGYKVGNPREWYKPTDVQAINRRLSDLEWKVGRLSTRPSDLDPKALEAIQDMLPDNLVVKKDRFGKAILPDNFWQALQDKVRSKDSLLRDQAESVGKQSGGHSEMPEFQAKKLWEKWSQQNEAEIIKLRDSELVRQFPELLKQNQVISKSEVLDLVRLNWEDNKSEIRSEMSDLTKKLHQATRQISKLQHEFKDKSAVIANEVLKNFISSGQIDALASANLKSNVNYGLTRINHFSKGTGAIVDITVTSPNYMFPSHNVWLPMKIAKRFIGNPIPAPNSPDTALIKWEEHGDCWCSPAKGLDGFGTSLGVIMGSSIYAEQVVVEHISPTASLEPGAAPKDMELLAWISDPDLYKAVKKMSDAIFPDQADVIQRLGFVLIGTWTYDIETRQNIQAFAVQLDMKSLGAHTNRIIVRSKNNWGAETVDYTCLYRVRVHGPIVATPGLS</sequence>
<feature type="domain" description="SUN" evidence="7">
    <location>
        <begin position="524"/>
        <end position="723"/>
    </location>
</feature>
<dbReference type="GO" id="GO:0034993">
    <property type="term" value="C:meiotic nuclear membrane microtubule tethering complex"/>
    <property type="evidence" value="ECO:0007669"/>
    <property type="project" value="TreeGrafter"/>
</dbReference>
<keyword evidence="3" id="KW-1133">Transmembrane helix</keyword>
<feature type="compositionally biased region" description="Polar residues" evidence="6">
    <location>
        <begin position="58"/>
        <end position="67"/>
    </location>
</feature>
<dbReference type="OrthoDB" id="342281at2759"/>
<dbReference type="OMA" id="GDCWCSP"/>
<dbReference type="AlphaFoldDB" id="K1XC09"/>